<protein>
    <recommendedName>
        <fullName evidence="1">Glycosyltransferase 2-like domain-containing protein</fullName>
    </recommendedName>
</protein>
<gene>
    <name evidence="2" type="ORF">BIW53_11215</name>
</gene>
<dbReference type="Pfam" id="PF00535">
    <property type="entry name" value="Glycos_transf_2"/>
    <property type="match status" value="1"/>
</dbReference>
<keyword evidence="3" id="KW-1185">Reference proteome</keyword>
<dbReference type="Proteomes" id="UP000180253">
    <property type="component" value="Unassembled WGS sequence"/>
</dbReference>
<evidence type="ECO:0000259" key="1">
    <source>
        <dbReference type="Pfam" id="PF00535"/>
    </source>
</evidence>
<dbReference type="AlphaFoldDB" id="A0A1S1N2H1"/>
<feature type="domain" description="Glycosyltransferase 2-like" evidence="1">
    <location>
        <begin position="16"/>
        <end position="139"/>
    </location>
</feature>
<dbReference type="PANTHER" id="PTHR43685">
    <property type="entry name" value="GLYCOSYLTRANSFERASE"/>
    <property type="match status" value="1"/>
</dbReference>
<dbReference type="Gene3D" id="3.90.550.10">
    <property type="entry name" value="Spore Coat Polysaccharide Biosynthesis Protein SpsA, Chain A"/>
    <property type="match status" value="1"/>
</dbReference>
<dbReference type="CDD" id="cd00761">
    <property type="entry name" value="Glyco_tranf_GTA_type"/>
    <property type="match status" value="1"/>
</dbReference>
<dbReference type="InterPro" id="IPR050834">
    <property type="entry name" value="Glycosyltransf_2"/>
</dbReference>
<name>A0A1S1N2H1_9GAMM</name>
<dbReference type="OrthoDB" id="9802649at2"/>
<sequence length="283" mass="32698">MHTESVKKSNYSPLVTIYMPTHNRLSDLKRAISSVLSQTYEHWELIIVDDGSKDGTHDYLQSLKNEKIRFFRHETPQGACASRNLAINNAKGEFITGLDDDDEFTPDRLSSFISAWQDKYSFLCTPVTVCKGNTKKDHLFFIGEINLQDLLVVNKVGNQIFCKTDELRSIGGFDKSFKAWQDYDTWVRFTARYGTGLKLPSSTYLQYENDASFSITRSPNRLIGFNQFVDKHRHLMNTSQIRAMQCWEKIIQGKWIPLRKLLLANKAILKYSILHNLKLIMGR</sequence>
<dbReference type="SUPFAM" id="SSF53448">
    <property type="entry name" value="Nucleotide-diphospho-sugar transferases"/>
    <property type="match status" value="1"/>
</dbReference>
<accession>A0A1S1N2H1</accession>
<proteinExistence type="predicted"/>
<dbReference type="PANTHER" id="PTHR43685:SF2">
    <property type="entry name" value="GLYCOSYLTRANSFERASE 2-LIKE DOMAIN-CONTAINING PROTEIN"/>
    <property type="match status" value="1"/>
</dbReference>
<evidence type="ECO:0000313" key="3">
    <source>
        <dbReference type="Proteomes" id="UP000180253"/>
    </source>
</evidence>
<dbReference type="EMBL" id="MNAN01000031">
    <property type="protein sequence ID" value="OHU95281.1"/>
    <property type="molecule type" value="Genomic_DNA"/>
</dbReference>
<dbReference type="InterPro" id="IPR001173">
    <property type="entry name" value="Glyco_trans_2-like"/>
</dbReference>
<comment type="caution">
    <text evidence="2">The sequence shown here is derived from an EMBL/GenBank/DDBJ whole genome shotgun (WGS) entry which is preliminary data.</text>
</comment>
<dbReference type="InterPro" id="IPR029044">
    <property type="entry name" value="Nucleotide-diphossugar_trans"/>
</dbReference>
<organism evidence="2 3">
    <name type="scientific">Pseudoalteromonas byunsanensis</name>
    <dbReference type="NCBI Taxonomy" id="327939"/>
    <lineage>
        <taxon>Bacteria</taxon>
        <taxon>Pseudomonadati</taxon>
        <taxon>Pseudomonadota</taxon>
        <taxon>Gammaproteobacteria</taxon>
        <taxon>Alteromonadales</taxon>
        <taxon>Pseudoalteromonadaceae</taxon>
        <taxon>Pseudoalteromonas</taxon>
    </lineage>
</organism>
<evidence type="ECO:0000313" key="2">
    <source>
        <dbReference type="EMBL" id="OHU95281.1"/>
    </source>
</evidence>
<reference evidence="2 3" key="1">
    <citation type="submission" date="2016-10" db="EMBL/GenBank/DDBJ databases">
        <title>Pseudoalteromonas amylolytica sp. nov., isolated from the surface seawater.</title>
        <authorList>
            <person name="Wu Y.-H."/>
            <person name="Cheng H."/>
            <person name="Jin X.-B."/>
            <person name="Wang C.-S."/>
            <person name="Xu X.-W."/>
        </authorList>
    </citation>
    <scope>NUCLEOTIDE SEQUENCE [LARGE SCALE GENOMIC DNA]</scope>
    <source>
        <strain evidence="2 3">JCM 12483</strain>
    </source>
</reference>
<dbReference type="STRING" id="327939.BIW53_11215"/>